<organism evidence="2 3">
    <name type="scientific">Hymenoscyphus albidus</name>
    <dbReference type="NCBI Taxonomy" id="595503"/>
    <lineage>
        <taxon>Eukaryota</taxon>
        <taxon>Fungi</taxon>
        <taxon>Dikarya</taxon>
        <taxon>Ascomycota</taxon>
        <taxon>Pezizomycotina</taxon>
        <taxon>Leotiomycetes</taxon>
        <taxon>Helotiales</taxon>
        <taxon>Helotiaceae</taxon>
        <taxon>Hymenoscyphus</taxon>
    </lineage>
</organism>
<reference evidence="2" key="1">
    <citation type="submission" date="2021-07" db="EMBL/GenBank/DDBJ databases">
        <authorList>
            <person name="Durling M."/>
        </authorList>
    </citation>
    <scope>NUCLEOTIDE SEQUENCE</scope>
</reference>
<feature type="region of interest" description="Disordered" evidence="1">
    <location>
        <begin position="451"/>
        <end position="476"/>
    </location>
</feature>
<sequence>MGAMQLQELADELLLSIVDRIDDRVSLCNLARTCSKFQLLSEPFIYKSVLVLKGSLVKDVLKPSFTARPTRLSAIKDLAIRYRFDSEEGIEDLEPFLYHMDQLRHLIIEAPCCNDKPWAFGDRDWESQGRVDYGKLFEASLSGFLLDSLSDSLSGSLSNSSPITPRHLANLQTLTLHSHNAGTGRSRFDLGENAIIFLHPTLSSIKLSCFNVGPDFPVFQKYDYQKFHKSTALKNLIFEECNIAAVGLETILTLPKSLQRIALGERMYHLHDNPCKKLRIDSHALSRALDQQSESLIHLSHTGCFFPHFHVLRTPITHEFSMLTNLKNLELFWNSFFIFTYFHHGMPPQLQSLKILGIPTVHIPDLTDRLDRMNLTIQALDIVAFIAGEPDSDAKKEEIIRGVVLPIGKTYHKRNIDLRVYYIGRSEQQFIPPYMYGEGVPTEVLAYSSSEEAKNNNIHELSQSEGSAKSGTPEEQ</sequence>
<proteinExistence type="predicted"/>
<gene>
    <name evidence="2" type="ORF">HYALB_00012369</name>
</gene>
<evidence type="ECO:0000256" key="1">
    <source>
        <dbReference type="SAM" id="MobiDB-lite"/>
    </source>
</evidence>
<feature type="compositionally biased region" description="Polar residues" evidence="1">
    <location>
        <begin position="451"/>
        <end position="470"/>
    </location>
</feature>
<dbReference type="Proteomes" id="UP000701801">
    <property type="component" value="Unassembled WGS sequence"/>
</dbReference>
<comment type="caution">
    <text evidence="2">The sequence shown here is derived from an EMBL/GenBank/DDBJ whole genome shotgun (WGS) entry which is preliminary data.</text>
</comment>
<accession>A0A9N9PYR0</accession>
<dbReference type="SUPFAM" id="SSF52047">
    <property type="entry name" value="RNI-like"/>
    <property type="match status" value="1"/>
</dbReference>
<dbReference type="InterPro" id="IPR032675">
    <property type="entry name" value="LRR_dom_sf"/>
</dbReference>
<keyword evidence="3" id="KW-1185">Reference proteome</keyword>
<dbReference type="Gene3D" id="3.80.10.10">
    <property type="entry name" value="Ribonuclease Inhibitor"/>
    <property type="match status" value="1"/>
</dbReference>
<dbReference type="EMBL" id="CAJVRM010000331">
    <property type="protein sequence ID" value="CAG8979723.1"/>
    <property type="molecule type" value="Genomic_DNA"/>
</dbReference>
<evidence type="ECO:0008006" key="4">
    <source>
        <dbReference type="Google" id="ProtNLM"/>
    </source>
</evidence>
<name>A0A9N9PYR0_9HELO</name>
<evidence type="ECO:0000313" key="3">
    <source>
        <dbReference type="Proteomes" id="UP000701801"/>
    </source>
</evidence>
<dbReference type="OrthoDB" id="2522477at2759"/>
<dbReference type="AlphaFoldDB" id="A0A9N9PYR0"/>
<protein>
    <recommendedName>
        <fullName evidence="4">F-box domain-containing protein</fullName>
    </recommendedName>
</protein>
<evidence type="ECO:0000313" key="2">
    <source>
        <dbReference type="EMBL" id="CAG8979723.1"/>
    </source>
</evidence>